<proteinExistence type="predicted"/>
<evidence type="ECO:0000256" key="1">
    <source>
        <dbReference type="SAM" id="Phobius"/>
    </source>
</evidence>
<geneLocation type="plasmid" evidence="2">
    <name>p1BKT015925</name>
</geneLocation>
<dbReference type="AlphaFoldDB" id="A0A9Q1UXB4"/>
<evidence type="ECO:0000313" key="3">
    <source>
        <dbReference type="Proteomes" id="UP000037540"/>
    </source>
</evidence>
<keyword evidence="2" id="KW-0614">Plasmid</keyword>
<reference evidence="2 3" key="1">
    <citation type="submission" date="2015-07" db="EMBL/GenBank/DDBJ databases">
        <title>Draft genome sequences of 17 French Clostridium botulinum group III.</title>
        <authorList>
            <person name="Woudstra C."/>
            <person name="Le Marechal C."/>
            <person name="Souillard R."/>
            <person name="Bayon-Auboyer M.-H."/>
            <person name="Dessouter D."/>
            <person name="Fach P."/>
        </authorList>
    </citation>
    <scope>NUCLEOTIDE SEQUENCE [LARGE SCALE GENOMIC DNA]</scope>
    <source>
        <strain evidence="2 3">12LNRI-CD</strain>
        <plasmid evidence="2">p1BKT015925</plasmid>
    </source>
</reference>
<keyword evidence="1" id="KW-0472">Membrane</keyword>
<gene>
    <name evidence="2" type="ORF">ADU74_10080</name>
</gene>
<dbReference type="RefSeq" id="WP_013720902.1">
    <property type="nucleotide sequence ID" value="NZ_LGVO01000061.1"/>
</dbReference>
<protein>
    <recommendedName>
        <fullName evidence="4">SMODS and SLOG-associating 2TM effector domain-containing protein</fullName>
    </recommendedName>
</protein>
<sequence length="157" mass="18424">MKNHKTAKYDLDIYYKEFSEHINNNKQYQYYEGLRDKIKNDYIEKIKDKKININVERLRVNLLISNMESTIRNEVMSIAMISISILASGIINAVANFKSFWGTVIFCNACSVGILLPYLKAFKREPHKLFLYKTCLEILEEIKNEIKVNNVDITTFD</sequence>
<keyword evidence="1" id="KW-0812">Transmembrane</keyword>
<feature type="transmembrane region" description="Helical" evidence="1">
    <location>
        <begin position="100"/>
        <end position="119"/>
    </location>
</feature>
<keyword evidence="1" id="KW-1133">Transmembrane helix</keyword>
<accession>A0A9Q1UXB4</accession>
<evidence type="ECO:0008006" key="4">
    <source>
        <dbReference type="Google" id="ProtNLM"/>
    </source>
</evidence>
<dbReference type="Proteomes" id="UP000037540">
    <property type="component" value="Unassembled WGS sequence"/>
</dbReference>
<organism evidence="2 3">
    <name type="scientific">Clostridium botulinum</name>
    <dbReference type="NCBI Taxonomy" id="1491"/>
    <lineage>
        <taxon>Bacteria</taxon>
        <taxon>Bacillati</taxon>
        <taxon>Bacillota</taxon>
        <taxon>Clostridia</taxon>
        <taxon>Eubacteriales</taxon>
        <taxon>Clostridiaceae</taxon>
        <taxon>Clostridium</taxon>
    </lineage>
</organism>
<dbReference type="EMBL" id="LGVR01000060">
    <property type="protein sequence ID" value="KOA85008.1"/>
    <property type="molecule type" value="Genomic_DNA"/>
</dbReference>
<feature type="transmembrane region" description="Helical" evidence="1">
    <location>
        <begin position="75"/>
        <end position="94"/>
    </location>
</feature>
<evidence type="ECO:0000313" key="2">
    <source>
        <dbReference type="EMBL" id="KOA85008.1"/>
    </source>
</evidence>
<name>A0A9Q1UXB4_CLOBO</name>
<comment type="caution">
    <text evidence="2">The sequence shown here is derived from an EMBL/GenBank/DDBJ whole genome shotgun (WGS) entry which is preliminary data.</text>
</comment>